<evidence type="ECO:0000256" key="2">
    <source>
        <dbReference type="ARBA" id="ARBA00022695"/>
    </source>
</evidence>
<keyword evidence="8" id="KW-0695">RNA-directed DNA polymerase</keyword>
<evidence type="ECO:0000256" key="10">
    <source>
        <dbReference type="PROSITE-ProRule" id="PRU00450"/>
    </source>
</evidence>
<keyword evidence="9" id="KW-0511">Multifunctional enzyme</keyword>
<protein>
    <submittedName>
        <fullName evidence="12">POK18 protein</fullName>
    </submittedName>
</protein>
<dbReference type="SUPFAM" id="SSF53098">
    <property type="entry name" value="Ribonuclease H-like"/>
    <property type="match status" value="1"/>
</dbReference>
<dbReference type="AlphaFoldDB" id="A0A851J6A9"/>
<evidence type="ECO:0000256" key="3">
    <source>
        <dbReference type="ARBA" id="ARBA00022722"/>
    </source>
</evidence>
<dbReference type="PROSITE" id="PS50876">
    <property type="entry name" value="ZF_INTEGRASE"/>
    <property type="match status" value="1"/>
</dbReference>
<evidence type="ECO:0000256" key="6">
    <source>
        <dbReference type="ARBA" id="ARBA00022801"/>
    </source>
</evidence>
<keyword evidence="5" id="KW-0255">Endonuclease</keyword>
<evidence type="ECO:0000256" key="7">
    <source>
        <dbReference type="ARBA" id="ARBA00022833"/>
    </source>
</evidence>
<accession>A0A851J6A9</accession>
<evidence type="ECO:0000259" key="11">
    <source>
        <dbReference type="PROSITE" id="PS50876"/>
    </source>
</evidence>
<comment type="caution">
    <text evidence="12">The sequence shown here is derived from an EMBL/GenBank/DDBJ whole genome shotgun (WGS) entry which is preliminary data.</text>
</comment>
<dbReference type="Proteomes" id="UP000660704">
    <property type="component" value="Unassembled WGS sequence"/>
</dbReference>
<dbReference type="Gene3D" id="1.10.10.200">
    <property type="match status" value="1"/>
</dbReference>
<dbReference type="SUPFAM" id="SSF46919">
    <property type="entry name" value="N-terminal Zn binding domain of HIV integrase"/>
    <property type="match status" value="1"/>
</dbReference>
<keyword evidence="6" id="KW-0378">Hydrolase</keyword>
<dbReference type="GO" id="GO:0016787">
    <property type="term" value="F:hydrolase activity"/>
    <property type="evidence" value="ECO:0007669"/>
    <property type="project" value="UniProtKB-KW"/>
</dbReference>
<proteinExistence type="predicted"/>
<evidence type="ECO:0000256" key="4">
    <source>
        <dbReference type="ARBA" id="ARBA00022723"/>
    </source>
</evidence>
<keyword evidence="3" id="KW-0540">Nuclease</keyword>
<dbReference type="InterPro" id="IPR003308">
    <property type="entry name" value="Integrase_Zn-bd_dom_N"/>
</dbReference>
<keyword evidence="4" id="KW-0479">Metal-binding</keyword>
<organism evidence="12 13">
    <name type="scientific">Donacobius atricapilla</name>
    <dbReference type="NCBI Taxonomy" id="237420"/>
    <lineage>
        <taxon>Eukaryota</taxon>
        <taxon>Metazoa</taxon>
        <taxon>Chordata</taxon>
        <taxon>Craniata</taxon>
        <taxon>Vertebrata</taxon>
        <taxon>Euteleostomi</taxon>
        <taxon>Archelosauria</taxon>
        <taxon>Archosauria</taxon>
        <taxon>Dinosauria</taxon>
        <taxon>Saurischia</taxon>
        <taxon>Theropoda</taxon>
        <taxon>Coelurosauria</taxon>
        <taxon>Aves</taxon>
        <taxon>Neognathae</taxon>
        <taxon>Neoaves</taxon>
        <taxon>Telluraves</taxon>
        <taxon>Australaves</taxon>
        <taxon>Passeriformes</taxon>
        <taxon>Mimidae</taxon>
        <taxon>Donacobius</taxon>
    </lineage>
</organism>
<feature type="non-terminal residue" evidence="12">
    <location>
        <position position="1"/>
    </location>
</feature>
<reference evidence="12" key="1">
    <citation type="submission" date="2019-09" db="EMBL/GenBank/DDBJ databases">
        <title>Bird 10,000 Genomes (B10K) Project - Family phase.</title>
        <authorList>
            <person name="Zhang G."/>
        </authorList>
    </citation>
    <scope>NUCLEOTIDE SEQUENCE</scope>
    <source>
        <strain evidence="12">B10K-DU-001-63</strain>
        <tissue evidence="12">Muscle</tissue>
    </source>
</reference>
<dbReference type="GO" id="GO:0003964">
    <property type="term" value="F:RNA-directed DNA polymerase activity"/>
    <property type="evidence" value="ECO:0007669"/>
    <property type="project" value="UniProtKB-KW"/>
</dbReference>
<dbReference type="Gene3D" id="3.30.420.10">
    <property type="entry name" value="Ribonuclease H-like superfamily/Ribonuclease H"/>
    <property type="match status" value="1"/>
</dbReference>
<sequence length="151" mass="16622">IGLATVQYAFQLFSQEPLNIITNSSYAANVFCLESSYLKHVNNHLLFTGLRTPWTLINSRQHDFYVLHVHSHTGLPGLIAEGNNYADITVMTGVVPNTFAQAKLSHDFFHQNARSLCKQFNLTSSQGHNILLSCPSCHGVAPAPLTEGTNP</sequence>
<dbReference type="PANTHER" id="PTHR41694:SF4">
    <property type="entry name" value="ENDOGENOUS RETROVIRUS GROUP K MEMBER 10 POL PROTEIN-RELATED"/>
    <property type="match status" value="1"/>
</dbReference>
<keyword evidence="7" id="KW-0862">Zinc</keyword>
<evidence type="ECO:0000256" key="1">
    <source>
        <dbReference type="ARBA" id="ARBA00022679"/>
    </source>
</evidence>
<evidence type="ECO:0000256" key="5">
    <source>
        <dbReference type="ARBA" id="ARBA00022759"/>
    </source>
</evidence>
<keyword evidence="2" id="KW-0548">Nucleotidyltransferase</keyword>
<dbReference type="GO" id="GO:0008270">
    <property type="term" value="F:zinc ion binding"/>
    <property type="evidence" value="ECO:0007669"/>
    <property type="project" value="UniProtKB-KW"/>
</dbReference>
<dbReference type="PANTHER" id="PTHR41694">
    <property type="entry name" value="ENDOGENOUS RETROVIRUS GROUP K MEMBER POL PROTEIN"/>
    <property type="match status" value="1"/>
</dbReference>
<feature type="domain" description="Integrase-type" evidence="11">
    <location>
        <begin position="97"/>
        <end position="138"/>
    </location>
</feature>
<feature type="non-terminal residue" evidence="12">
    <location>
        <position position="151"/>
    </location>
</feature>
<dbReference type="EMBL" id="WBMY01002198">
    <property type="protein sequence ID" value="NXB70688.1"/>
    <property type="molecule type" value="Genomic_DNA"/>
</dbReference>
<gene>
    <name evidence="12" type="primary">Ervk18</name>
    <name evidence="12" type="ORF">DONATR_R15138</name>
</gene>
<dbReference type="InterPro" id="IPR036397">
    <property type="entry name" value="RNaseH_sf"/>
</dbReference>
<dbReference type="Pfam" id="PF02022">
    <property type="entry name" value="Integrase_Zn"/>
    <property type="match status" value="1"/>
</dbReference>
<keyword evidence="13" id="KW-1185">Reference proteome</keyword>
<dbReference type="InterPro" id="IPR017856">
    <property type="entry name" value="Integrase-like_N"/>
</dbReference>
<name>A0A851J6A9_9PASS</name>
<evidence type="ECO:0000313" key="13">
    <source>
        <dbReference type="Proteomes" id="UP000660704"/>
    </source>
</evidence>
<evidence type="ECO:0000256" key="9">
    <source>
        <dbReference type="ARBA" id="ARBA00023268"/>
    </source>
</evidence>
<keyword evidence="1" id="KW-0808">Transferase</keyword>
<dbReference type="InterPro" id="IPR012337">
    <property type="entry name" value="RNaseH-like_sf"/>
</dbReference>
<keyword evidence="10" id="KW-0863">Zinc-finger</keyword>
<evidence type="ECO:0000313" key="12">
    <source>
        <dbReference type="EMBL" id="NXB70688.1"/>
    </source>
</evidence>
<dbReference type="GO" id="GO:0035613">
    <property type="term" value="F:RNA stem-loop binding"/>
    <property type="evidence" value="ECO:0007669"/>
    <property type="project" value="TreeGrafter"/>
</dbReference>
<evidence type="ECO:0000256" key="8">
    <source>
        <dbReference type="ARBA" id="ARBA00022918"/>
    </source>
</evidence>
<dbReference type="GO" id="GO:0004519">
    <property type="term" value="F:endonuclease activity"/>
    <property type="evidence" value="ECO:0007669"/>
    <property type="project" value="UniProtKB-KW"/>
</dbReference>